<keyword evidence="6 9" id="KW-0472">Membrane</keyword>
<keyword evidence="11" id="KW-1185">Reference proteome</keyword>
<feature type="transmembrane region" description="Helical" evidence="9">
    <location>
        <begin position="326"/>
        <end position="348"/>
    </location>
</feature>
<feature type="transmembrane region" description="Helical" evidence="9">
    <location>
        <begin position="901"/>
        <end position="921"/>
    </location>
</feature>
<name>A0A9D3S7U5_9TELE</name>
<evidence type="ECO:0000256" key="6">
    <source>
        <dbReference type="ARBA" id="ARBA00023136"/>
    </source>
</evidence>
<sequence>MGNCTSEDIDLIQDDPPVPVFELFFRNETDLQHYCKIFENFFVPCSMLPSVLIILLLSFAERRGELCEYDRRFPCLKGRFSFIIPVDFTGKIRNRWSYGFAFGAVTPFMIKLIFRDSNLLNFPTYLKVLEVVIVALMVSIACLPLFTCLSTSNRLLGGVLGLFYSLCWFIALLWKLIFCREILAGEGHQNNLWHLHNIPQLLCLVFLVCRFVFCIKKGVKSRMSYSKQEEVMKHEYKYVMHLLRRHTEVSVEKSWFQRKVYEWDPYFKFPNRIIATVVLCVLGVYMITTTEQTIAQTSISDTKEYLTGFLNESTIEKHLNYITYTWYISTACAILLSLIHISQVLVYYRMHIKSLRAGEKKYLPKTYELNAVQGVVGFLKYPGYQIAFSIWGYVIVHVGMFIIGLMCVYLVISPIRENGLCLWLKWLGMSFGNFITLFGLIMLQSKLGQILFLQDKTSPTDKRKPLALKNRKAFHNFNYFFFFFNMILGLMNCLLRVIKSLAVGVMLVSRIERSIMPEGFETLDHSYCTWVGMIMADHYHTNPVLVCFCHLLLKHPSEGIQDDGYSRLDRELLEKNRVHIRWHLVYTLLRNPKLILLRKKRKQKRFPHHAGSMAGKCMPMDLFLHVSLAPSLCIAALLSFLQHREKRHPFEERFPYLQGRFGIVVPLDFMGSLSNRWSYGFAFGAITPSVLLLFSESYMPLPVPSWARAFLYLVGAMEVGVAYLPFFLCLSTPHRALGGVLGLLYTVAWLTAGLFEVITCPEGEVLGHYQKVIIQWPFLLCLCFLIGRFITMLVKDVRIRLQFQNEQQVSVKNSWFRRNVYDWDPYFQFPNRMIGTSVICLIGLYTMTLADYSLSGFIYQRMLAVISSLEDLAKSNNNTENLLISLLPHITEFSHVACKSWVATTLFATLTSVTYTFHVLVCYRKHMKRLWAGKKNFLPERYHKPSSAISVAAITRYSGWQIAFTLWGYLIVHYVQFMFALLFAYLVVIPIQKDGFLPWFSSLVTLLLTIFIVISLVVVQVVMVRIFFLQDKLSPDDNDKPLALSNRRAFNNFNYFFFFYNVIMGLSNCILRLLNSCIVGTWLVPRIDRTIMQRGYEVMDPGYATWVGMIIADHHHNNPVLVCFCHLLLKHTLQRQRAENTYAQFDNAEFPGLSRVRTRWLLLYTLLRNPKLILLRKRHHHSNNLQSNQDPLAIARVITMSSQLETNQCIRQHNDDESTTNFQSLSSNTENTLHPDISV</sequence>
<evidence type="ECO:0000256" key="3">
    <source>
        <dbReference type="ARBA" id="ARBA00022475"/>
    </source>
</evidence>
<comment type="caution">
    <text evidence="10">The sequence shown here is derived from an EMBL/GenBank/DDBJ whole genome shotgun (WGS) entry which is preliminary data.</text>
</comment>
<organism evidence="10 11">
    <name type="scientific">Hemibagrus wyckioides</name>
    <dbReference type="NCBI Taxonomy" id="337641"/>
    <lineage>
        <taxon>Eukaryota</taxon>
        <taxon>Metazoa</taxon>
        <taxon>Chordata</taxon>
        <taxon>Craniata</taxon>
        <taxon>Vertebrata</taxon>
        <taxon>Euteleostomi</taxon>
        <taxon>Actinopterygii</taxon>
        <taxon>Neopterygii</taxon>
        <taxon>Teleostei</taxon>
        <taxon>Ostariophysi</taxon>
        <taxon>Siluriformes</taxon>
        <taxon>Bagridae</taxon>
        <taxon>Hemibagrus</taxon>
    </lineage>
</organism>
<feature type="transmembrane region" description="Helical" evidence="9">
    <location>
        <begin position="424"/>
        <end position="443"/>
    </location>
</feature>
<feature type="transmembrane region" description="Helical" evidence="9">
    <location>
        <begin position="775"/>
        <end position="794"/>
    </location>
</feature>
<evidence type="ECO:0000313" key="10">
    <source>
        <dbReference type="EMBL" id="KAG7313822.1"/>
    </source>
</evidence>
<feature type="compositionally biased region" description="Polar residues" evidence="8">
    <location>
        <begin position="1219"/>
        <end position="1232"/>
    </location>
</feature>
<feature type="transmembrane region" description="Helical" evidence="9">
    <location>
        <begin position="736"/>
        <end position="755"/>
    </location>
</feature>
<reference evidence="10 11" key="1">
    <citation type="submission" date="2021-06" db="EMBL/GenBank/DDBJ databases">
        <title>Chromosome-level genome assembly of the red-tail catfish (Hemibagrus wyckioides).</title>
        <authorList>
            <person name="Shao F."/>
        </authorList>
    </citation>
    <scope>NUCLEOTIDE SEQUENCE [LARGE SCALE GENOMIC DNA]</scope>
    <source>
        <strain evidence="10">EC202008001</strain>
        <tissue evidence="10">Blood</tissue>
    </source>
</reference>
<keyword evidence="7" id="KW-0675">Receptor</keyword>
<feature type="transmembrane region" description="Helical" evidence="9">
    <location>
        <begin position="677"/>
        <end position="694"/>
    </location>
</feature>
<dbReference type="InterPro" id="IPR026612">
    <property type="entry name" value="STRA6-like"/>
</dbReference>
<evidence type="ECO:0000256" key="5">
    <source>
        <dbReference type="ARBA" id="ARBA00022989"/>
    </source>
</evidence>
<dbReference type="GO" id="GO:0034632">
    <property type="term" value="F:retinol transmembrane transporter activity"/>
    <property type="evidence" value="ECO:0007669"/>
    <property type="project" value="InterPro"/>
</dbReference>
<feature type="transmembrane region" description="Helical" evidence="9">
    <location>
        <begin position="838"/>
        <end position="859"/>
    </location>
</feature>
<evidence type="ECO:0000256" key="9">
    <source>
        <dbReference type="SAM" id="Phobius"/>
    </source>
</evidence>
<feature type="transmembrane region" description="Helical" evidence="9">
    <location>
        <begin position="155"/>
        <end position="178"/>
    </location>
</feature>
<gene>
    <name evidence="10" type="ORF">KOW79_022318</name>
</gene>
<evidence type="ECO:0000256" key="8">
    <source>
        <dbReference type="SAM" id="MobiDB-lite"/>
    </source>
</evidence>
<dbReference type="PANTHER" id="PTHR21444:SF17">
    <property type="entry name" value="STIMULATED BY RETINOIC ACID GENE 6 PROTEIN-LIKE"/>
    <property type="match status" value="1"/>
</dbReference>
<keyword evidence="3" id="KW-1003">Cell membrane</keyword>
<feature type="transmembrane region" description="Helical" evidence="9">
    <location>
        <begin position="706"/>
        <end position="729"/>
    </location>
</feature>
<protein>
    <recommendedName>
        <fullName evidence="12">Stimulated by retinoic acid gene 6 protein-like</fullName>
    </recommendedName>
</protein>
<feature type="transmembrane region" description="Helical" evidence="9">
    <location>
        <begin position="198"/>
        <end position="215"/>
    </location>
</feature>
<dbReference type="GO" id="GO:0071939">
    <property type="term" value="P:vitamin A import into cell"/>
    <property type="evidence" value="ECO:0007669"/>
    <property type="project" value="TreeGrafter"/>
</dbReference>
<dbReference type="PANTHER" id="PTHR21444">
    <property type="entry name" value="COILED-COIL DOMAIN-CONTAINING PROTEIN 180"/>
    <property type="match status" value="1"/>
</dbReference>
<dbReference type="AlphaFoldDB" id="A0A9D3S7U5"/>
<evidence type="ECO:0000256" key="4">
    <source>
        <dbReference type="ARBA" id="ARBA00022692"/>
    </source>
</evidence>
<accession>A0A9D3S7U5</accession>
<dbReference type="GO" id="GO:0038023">
    <property type="term" value="F:signaling receptor activity"/>
    <property type="evidence" value="ECO:0007669"/>
    <property type="project" value="InterPro"/>
</dbReference>
<feature type="transmembrane region" description="Helical" evidence="9">
    <location>
        <begin position="966"/>
        <end position="991"/>
    </location>
</feature>
<dbReference type="Proteomes" id="UP000824219">
    <property type="component" value="Linkage Group LG29"/>
</dbReference>
<feature type="transmembrane region" description="Helical" evidence="9">
    <location>
        <begin position="1003"/>
        <end position="1028"/>
    </location>
</feature>
<feature type="transmembrane region" description="Helical" evidence="9">
    <location>
        <begin position="126"/>
        <end position="148"/>
    </location>
</feature>
<evidence type="ECO:0008006" key="12">
    <source>
        <dbReference type="Google" id="ProtNLM"/>
    </source>
</evidence>
<comment type="subcellular location">
    <subcellularLocation>
        <location evidence="1">Cell membrane</location>
        <topology evidence="1">Multi-pass membrane protein</topology>
    </subcellularLocation>
</comment>
<feature type="transmembrane region" description="Helical" evidence="9">
    <location>
        <begin position="1057"/>
        <end position="1084"/>
    </location>
</feature>
<proteinExistence type="predicted"/>
<dbReference type="Pfam" id="PF14752">
    <property type="entry name" value="RBP_receptor"/>
    <property type="match status" value="2"/>
</dbReference>
<feature type="transmembrane region" description="Helical" evidence="9">
    <location>
        <begin position="479"/>
        <end position="498"/>
    </location>
</feature>
<keyword evidence="5 9" id="KW-1133">Transmembrane helix</keyword>
<evidence type="ECO:0000256" key="1">
    <source>
        <dbReference type="ARBA" id="ARBA00004651"/>
    </source>
</evidence>
<feature type="transmembrane region" description="Helical" evidence="9">
    <location>
        <begin position="41"/>
        <end position="60"/>
    </location>
</feature>
<dbReference type="GO" id="GO:0005886">
    <property type="term" value="C:plasma membrane"/>
    <property type="evidence" value="ECO:0007669"/>
    <property type="project" value="UniProtKB-SubCell"/>
</dbReference>
<dbReference type="EMBL" id="JAHKSW010000029">
    <property type="protein sequence ID" value="KAG7313822.1"/>
    <property type="molecule type" value="Genomic_DNA"/>
</dbReference>
<evidence type="ECO:0000313" key="11">
    <source>
        <dbReference type="Proteomes" id="UP000824219"/>
    </source>
</evidence>
<feature type="transmembrane region" description="Helical" evidence="9">
    <location>
        <begin position="269"/>
        <end position="288"/>
    </location>
</feature>
<keyword evidence="2" id="KW-0813">Transport</keyword>
<feature type="transmembrane region" description="Helical" evidence="9">
    <location>
        <begin position="622"/>
        <end position="641"/>
    </location>
</feature>
<feature type="transmembrane region" description="Helical" evidence="9">
    <location>
        <begin position="390"/>
        <end position="412"/>
    </location>
</feature>
<evidence type="ECO:0000256" key="7">
    <source>
        <dbReference type="ARBA" id="ARBA00023170"/>
    </source>
</evidence>
<keyword evidence="4 9" id="KW-0812">Transmembrane</keyword>
<feature type="region of interest" description="Disordered" evidence="8">
    <location>
        <begin position="1215"/>
        <end position="1239"/>
    </location>
</feature>
<feature type="transmembrane region" description="Helical" evidence="9">
    <location>
        <begin position="96"/>
        <end position="114"/>
    </location>
</feature>
<dbReference type="OrthoDB" id="2376984at2759"/>
<evidence type="ECO:0000256" key="2">
    <source>
        <dbReference type="ARBA" id="ARBA00022448"/>
    </source>
</evidence>